<dbReference type="PANTHER" id="PTHR12993:SF11">
    <property type="entry name" value="N-ACETYLGLUCOSAMINYL-PHOSPHATIDYLINOSITOL DE-N-ACETYLASE"/>
    <property type="match status" value="1"/>
</dbReference>
<dbReference type="STRING" id="1300222.I532_13768"/>
<dbReference type="PANTHER" id="PTHR12993">
    <property type="entry name" value="N-ACETYLGLUCOSAMINYL-PHOSPHATIDYLINOSITOL DE-N-ACETYLASE-RELATED"/>
    <property type="match status" value="1"/>
</dbReference>
<dbReference type="AlphaFoldDB" id="M8DER9"/>
<gene>
    <name evidence="1" type="ORF">I532_13768</name>
</gene>
<sequence length="248" mass="27572">MKSMKRWMFVFPHPDDESFACAGTLARCRDAGHETCLVCVTSGCKGRPGPFPINCREELARHREQELARAADVLGIGKLELLRYPDGGLSAVEPEELAERICQLIVDWKPNVVVTFPPDGVTGHPDHIAASNATVAAVERAEQQLQNGEYPSLYFVSIPHYYDHCPDKGPRPAVPITGKVDITLYREQKAEALRAHQSQEYSVNRAYPGVMNGDSSVIGCYEYYTLVRERGRAVTPVSPEKEIPLIHL</sequence>
<dbReference type="InterPro" id="IPR003737">
    <property type="entry name" value="GlcNAc_PI_deacetylase-related"/>
</dbReference>
<evidence type="ECO:0000313" key="1">
    <source>
        <dbReference type="EMBL" id="EMT51917.1"/>
    </source>
</evidence>
<name>M8DER9_9BACL</name>
<proteinExistence type="predicted"/>
<dbReference type="Proteomes" id="UP000012081">
    <property type="component" value="Unassembled WGS sequence"/>
</dbReference>
<comment type="caution">
    <text evidence="1">The sequence shown here is derived from an EMBL/GenBank/DDBJ whole genome shotgun (WGS) entry which is preliminary data.</text>
</comment>
<keyword evidence="2" id="KW-1185">Reference proteome</keyword>
<dbReference type="InterPro" id="IPR024078">
    <property type="entry name" value="LmbE-like_dom_sf"/>
</dbReference>
<evidence type="ECO:0000313" key="2">
    <source>
        <dbReference type="Proteomes" id="UP000012081"/>
    </source>
</evidence>
<dbReference type="Gene3D" id="3.40.50.10320">
    <property type="entry name" value="LmbE-like"/>
    <property type="match status" value="1"/>
</dbReference>
<reference evidence="1 2" key="1">
    <citation type="submission" date="2013-03" db="EMBL/GenBank/DDBJ databases">
        <title>Assembly of a new bacterial strain Brevibacillus borstelensis AK1.</title>
        <authorList>
            <person name="Rajan I."/>
            <person name="PoliReddy D."/>
            <person name="Sugumar T."/>
            <person name="Rathinam K."/>
            <person name="Alqarawi S."/>
            <person name="Khalil A.B."/>
            <person name="Sivakumar N."/>
        </authorList>
    </citation>
    <scope>NUCLEOTIDE SEQUENCE [LARGE SCALE GENOMIC DNA]</scope>
    <source>
        <strain evidence="1 2">AK1</strain>
    </source>
</reference>
<protein>
    <recommendedName>
        <fullName evidence="3">LmbE family protein</fullName>
    </recommendedName>
</protein>
<dbReference type="EMBL" id="APBN01000005">
    <property type="protein sequence ID" value="EMT51917.1"/>
    <property type="molecule type" value="Genomic_DNA"/>
</dbReference>
<dbReference type="GO" id="GO:0016811">
    <property type="term" value="F:hydrolase activity, acting on carbon-nitrogen (but not peptide) bonds, in linear amides"/>
    <property type="evidence" value="ECO:0007669"/>
    <property type="project" value="TreeGrafter"/>
</dbReference>
<evidence type="ECO:0008006" key="3">
    <source>
        <dbReference type="Google" id="ProtNLM"/>
    </source>
</evidence>
<dbReference type="Pfam" id="PF02585">
    <property type="entry name" value="PIG-L"/>
    <property type="match status" value="1"/>
</dbReference>
<organism evidence="1 2">
    <name type="scientific">Brevibacillus borstelensis AK1</name>
    <dbReference type="NCBI Taxonomy" id="1300222"/>
    <lineage>
        <taxon>Bacteria</taxon>
        <taxon>Bacillati</taxon>
        <taxon>Bacillota</taxon>
        <taxon>Bacilli</taxon>
        <taxon>Bacillales</taxon>
        <taxon>Paenibacillaceae</taxon>
        <taxon>Brevibacillus</taxon>
    </lineage>
</organism>
<accession>M8DER9</accession>
<dbReference type="SUPFAM" id="SSF102588">
    <property type="entry name" value="LmbE-like"/>
    <property type="match status" value="1"/>
</dbReference>
<dbReference type="PATRIC" id="fig|1300222.3.peg.2879"/>